<dbReference type="SMART" id="SM00091">
    <property type="entry name" value="PAS"/>
    <property type="match status" value="3"/>
</dbReference>
<feature type="domain" description="PAC" evidence="11">
    <location>
        <begin position="239"/>
        <end position="291"/>
    </location>
</feature>
<comment type="catalytic activity">
    <reaction evidence="1">
        <text>ATP + protein L-histidine = ADP + protein N-phospho-L-histidine.</text>
        <dbReference type="EC" id="2.7.13.3"/>
    </reaction>
</comment>
<feature type="domain" description="PAS" evidence="10">
    <location>
        <begin position="288"/>
        <end position="359"/>
    </location>
</feature>
<dbReference type="GO" id="GO:0000155">
    <property type="term" value="F:phosphorelay sensor kinase activity"/>
    <property type="evidence" value="ECO:0007669"/>
    <property type="project" value="InterPro"/>
</dbReference>
<dbReference type="AlphaFoldDB" id="A0A1M4T477"/>
<dbReference type="PROSITE" id="PS50109">
    <property type="entry name" value="HIS_KIN"/>
    <property type="match status" value="1"/>
</dbReference>
<dbReference type="Pfam" id="PF08448">
    <property type="entry name" value="PAS_4"/>
    <property type="match status" value="1"/>
</dbReference>
<evidence type="ECO:0000256" key="6">
    <source>
        <dbReference type="ARBA" id="ARBA00022777"/>
    </source>
</evidence>
<keyword evidence="13" id="KW-1185">Reference proteome</keyword>
<dbReference type="CDD" id="cd16917">
    <property type="entry name" value="HATPase_UhpB-NarQ-NarX-like"/>
    <property type="match status" value="1"/>
</dbReference>
<dbReference type="InterPro" id="IPR005467">
    <property type="entry name" value="His_kinase_dom"/>
</dbReference>
<proteinExistence type="predicted"/>
<evidence type="ECO:0000256" key="3">
    <source>
        <dbReference type="ARBA" id="ARBA00022553"/>
    </source>
</evidence>
<dbReference type="Pfam" id="PF13426">
    <property type="entry name" value="PAS_9"/>
    <property type="match status" value="1"/>
</dbReference>
<dbReference type="GO" id="GO:0046983">
    <property type="term" value="F:protein dimerization activity"/>
    <property type="evidence" value="ECO:0007669"/>
    <property type="project" value="InterPro"/>
</dbReference>
<protein>
    <recommendedName>
        <fullName evidence="2">histidine kinase</fullName>
        <ecNumber evidence="2">2.7.13.3</ecNumber>
    </recommendedName>
</protein>
<evidence type="ECO:0000256" key="5">
    <source>
        <dbReference type="ARBA" id="ARBA00022741"/>
    </source>
</evidence>
<dbReference type="Gene3D" id="3.30.565.10">
    <property type="entry name" value="Histidine kinase-like ATPase, C-terminal domain"/>
    <property type="match status" value="1"/>
</dbReference>
<keyword evidence="8" id="KW-0902">Two-component regulatory system</keyword>
<feature type="domain" description="Histidine kinase" evidence="9">
    <location>
        <begin position="441"/>
        <end position="626"/>
    </location>
</feature>
<dbReference type="SMART" id="SM00086">
    <property type="entry name" value="PAC"/>
    <property type="match status" value="2"/>
</dbReference>
<dbReference type="GO" id="GO:0016020">
    <property type="term" value="C:membrane"/>
    <property type="evidence" value="ECO:0007669"/>
    <property type="project" value="InterPro"/>
</dbReference>
<dbReference type="InterPro" id="IPR001610">
    <property type="entry name" value="PAC"/>
</dbReference>
<evidence type="ECO:0000256" key="2">
    <source>
        <dbReference type="ARBA" id="ARBA00012438"/>
    </source>
</evidence>
<dbReference type="RefSeq" id="WP_073039337.1">
    <property type="nucleotide sequence ID" value="NZ_FQUO01000001.1"/>
</dbReference>
<feature type="domain" description="PAS" evidence="10">
    <location>
        <begin position="55"/>
        <end position="94"/>
    </location>
</feature>
<accession>A0A1M4T477</accession>
<evidence type="ECO:0000259" key="10">
    <source>
        <dbReference type="PROSITE" id="PS50112"/>
    </source>
</evidence>
<dbReference type="STRING" id="1302690.BUE76_01240"/>
<feature type="domain" description="PAC" evidence="11">
    <location>
        <begin position="360"/>
        <end position="414"/>
    </location>
</feature>
<reference evidence="12 13" key="1">
    <citation type="submission" date="2016-11" db="EMBL/GenBank/DDBJ databases">
        <authorList>
            <person name="Jaros S."/>
            <person name="Januszkiewicz K."/>
            <person name="Wedrychowicz H."/>
        </authorList>
    </citation>
    <scope>NUCLEOTIDE SEQUENCE [LARGE SCALE GENOMIC DNA]</scope>
    <source>
        <strain evidence="12 13">DSM 26897</strain>
    </source>
</reference>
<sequence>MNNVACTEVEALQIPRSFSTPLPARQLPAPAGYTGKDLVAPVQGNGSSIPGIADQLLDRVTDMIIATDEHWRITYINAQAARTLRIGQQEYMGRLFWECFPRLLNTEIETYYRNAMQTGEAIHFDVFFEPMSKWFGINAYPSATGLSIFFRDISSRYHTEAELRSSNERLKLAAKSDAIYDWNINTNELHWDEGLKNLFGYDANQFCLKIWEAAIHPNERNKIVAELYKALHDPQCSFWKMDYRLRCTNGTYCFVFEKGHILRNSKGKAIRMVGVIQDISDRKKTEEELLRLSLVAQQTNNIVAITAPDGTIMWVNDAFVRITGYTVAEAVGRKSAEVFDGPETDPETIRLVQEKFRNKEAFQLQVLNYKKNGQTYWSELSCQPVFDAHGELLHFFSIATDITEKKKLQQVLEQEKRKRQQMITAAAIKIQERERTQVGLELHDNVNQILTTVKLYTELCRDGLCDVDTTLTKSSQLLQACIDEVRALSKRLSGPTLGKVKLYDSVVELVASIHSSSRLTINLHACAIAHLIVNQEIHLGVYRILQEQFTNIIKHAAATTADIVFSIEDNHLCFTIKDDGKGFDIHAKRPGIGLTNMQTRAESLQGNLFINSTPGRGCTMLVELPL</sequence>
<keyword evidence="4" id="KW-0808">Transferase</keyword>
<dbReference type="PROSITE" id="PS50112">
    <property type="entry name" value="PAS"/>
    <property type="match status" value="2"/>
</dbReference>
<dbReference type="InterPro" id="IPR000014">
    <property type="entry name" value="PAS"/>
</dbReference>
<evidence type="ECO:0000256" key="1">
    <source>
        <dbReference type="ARBA" id="ARBA00000085"/>
    </source>
</evidence>
<dbReference type="InterPro" id="IPR013656">
    <property type="entry name" value="PAS_4"/>
</dbReference>
<keyword evidence="3" id="KW-0597">Phosphoprotein</keyword>
<dbReference type="SUPFAM" id="SSF55785">
    <property type="entry name" value="PYP-like sensor domain (PAS domain)"/>
    <property type="match status" value="3"/>
</dbReference>
<keyword evidence="6" id="KW-0418">Kinase</keyword>
<evidence type="ECO:0000256" key="8">
    <source>
        <dbReference type="ARBA" id="ARBA00023012"/>
    </source>
</evidence>
<dbReference type="InterPro" id="IPR035965">
    <property type="entry name" value="PAS-like_dom_sf"/>
</dbReference>
<dbReference type="InterPro" id="IPR050482">
    <property type="entry name" value="Sensor_HK_TwoCompSys"/>
</dbReference>
<dbReference type="InterPro" id="IPR036890">
    <property type="entry name" value="HATPase_C_sf"/>
</dbReference>
<dbReference type="GO" id="GO:0005524">
    <property type="term" value="F:ATP binding"/>
    <property type="evidence" value="ECO:0007669"/>
    <property type="project" value="UniProtKB-KW"/>
</dbReference>
<evidence type="ECO:0000256" key="7">
    <source>
        <dbReference type="ARBA" id="ARBA00022840"/>
    </source>
</evidence>
<dbReference type="EMBL" id="FQUO01000001">
    <property type="protein sequence ID" value="SHE39269.1"/>
    <property type="molecule type" value="Genomic_DNA"/>
</dbReference>
<dbReference type="Gene3D" id="3.30.450.20">
    <property type="entry name" value="PAS domain"/>
    <property type="match status" value="3"/>
</dbReference>
<dbReference type="CDD" id="cd00130">
    <property type="entry name" value="PAS"/>
    <property type="match status" value="3"/>
</dbReference>
<dbReference type="NCBIfam" id="TIGR00229">
    <property type="entry name" value="sensory_box"/>
    <property type="match status" value="2"/>
</dbReference>
<dbReference type="Proteomes" id="UP000184368">
    <property type="component" value="Unassembled WGS sequence"/>
</dbReference>
<dbReference type="Pfam" id="PF08447">
    <property type="entry name" value="PAS_3"/>
    <property type="match status" value="1"/>
</dbReference>
<evidence type="ECO:0000256" key="4">
    <source>
        <dbReference type="ARBA" id="ARBA00022679"/>
    </source>
</evidence>
<dbReference type="InterPro" id="IPR013655">
    <property type="entry name" value="PAS_fold_3"/>
</dbReference>
<name>A0A1M4T477_9BACT</name>
<dbReference type="SMART" id="SM00387">
    <property type="entry name" value="HATPase_c"/>
    <property type="match status" value="1"/>
</dbReference>
<keyword evidence="5" id="KW-0547">Nucleotide-binding</keyword>
<dbReference type="Pfam" id="PF07730">
    <property type="entry name" value="HisKA_3"/>
    <property type="match status" value="1"/>
</dbReference>
<dbReference type="Gene3D" id="1.20.5.1930">
    <property type="match status" value="1"/>
</dbReference>
<dbReference type="PANTHER" id="PTHR24421">
    <property type="entry name" value="NITRATE/NITRITE SENSOR PROTEIN NARX-RELATED"/>
    <property type="match status" value="1"/>
</dbReference>
<evidence type="ECO:0000259" key="9">
    <source>
        <dbReference type="PROSITE" id="PS50109"/>
    </source>
</evidence>
<organism evidence="12 13">
    <name type="scientific">Cnuella takakiae</name>
    <dbReference type="NCBI Taxonomy" id="1302690"/>
    <lineage>
        <taxon>Bacteria</taxon>
        <taxon>Pseudomonadati</taxon>
        <taxon>Bacteroidota</taxon>
        <taxon>Chitinophagia</taxon>
        <taxon>Chitinophagales</taxon>
        <taxon>Chitinophagaceae</taxon>
        <taxon>Cnuella</taxon>
    </lineage>
</organism>
<keyword evidence="7" id="KW-0067">ATP-binding</keyword>
<dbReference type="SUPFAM" id="SSF55874">
    <property type="entry name" value="ATPase domain of HSP90 chaperone/DNA topoisomerase II/histidine kinase"/>
    <property type="match status" value="1"/>
</dbReference>
<dbReference type="InterPro" id="IPR000700">
    <property type="entry name" value="PAS-assoc_C"/>
</dbReference>
<evidence type="ECO:0000313" key="13">
    <source>
        <dbReference type="Proteomes" id="UP000184368"/>
    </source>
</evidence>
<evidence type="ECO:0000313" key="12">
    <source>
        <dbReference type="EMBL" id="SHE39269.1"/>
    </source>
</evidence>
<dbReference type="OrthoDB" id="9124519at2"/>
<dbReference type="Pfam" id="PF02518">
    <property type="entry name" value="HATPase_c"/>
    <property type="match status" value="1"/>
</dbReference>
<dbReference type="PANTHER" id="PTHR24421:SF10">
    <property type="entry name" value="NITRATE_NITRITE SENSOR PROTEIN NARQ"/>
    <property type="match status" value="1"/>
</dbReference>
<dbReference type="PROSITE" id="PS50113">
    <property type="entry name" value="PAC"/>
    <property type="match status" value="2"/>
</dbReference>
<dbReference type="InterPro" id="IPR003594">
    <property type="entry name" value="HATPase_dom"/>
</dbReference>
<gene>
    <name evidence="12" type="ORF">SAMN05444008_101333</name>
</gene>
<dbReference type="InterPro" id="IPR011712">
    <property type="entry name" value="Sig_transdc_His_kin_sub3_dim/P"/>
</dbReference>
<evidence type="ECO:0000259" key="11">
    <source>
        <dbReference type="PROSITE" id="PS50113"/>
    </source>
</evidence>
<dbReference type="EC" id="2.7.13.3" evidence="2"/>